<proteinExistence type="predicted"/>
<evidence type="ECO:0000313" key="1">
    <source>
        <dbReference type="EMBL" id="KAF4620858.1"/>
    </source>
</evidence>
<reference evidence="1 2" key="1">
    <citation type="submission" date="2019-12" db="EMBL/GenBank/DDBJ databases">
        <authorList>
            <person name="Floudas D."/>
            <person name="Bentzer J."/>
            <person name="Ahren D."/>
            <person name="Johansson T."/>
            <person name="Persson P."/>
            <person name="Tunlid A."/>
        </authorList>
    </citation>
    <scope>NUCLEOTIDE SEQUENCE [LARGE SCALE GENOMIC DNA]</scope>
    <source>
        <strain evidence="1 2">CBS 102.39</strain>
    </source>
</reference>
<accession>A0A8H4R0Z8</accession>
<dbReference type="Proteomes" id="UP000521872">
    <property type="component" value="Unassembled WGS sequence"/>
</dbReference>
<protein>
    <recommendedName>
        <fullName evidence="3">BTB domain-containing protein</fullName>
    </recommendedName>
</protein>
<gene>
    <name evidence="1" type="ORF">D9613_001059</name>
</gene>
<dbReference type="EMBL" id="JAACJL010000015">
    <property type="protein sequence ID" value="KAF4620858.1"/>
    <property type="molecule type" value="Genomic_DNA"/>
</dbReference>
<organism evidence="1 2">
    <name type="scientific">Agrocybe pediades</name>
    <dbReference type="NCBI Taxonomy" id="84607"/>
    <lineage>
        <taxon>Eukaryota</taxon>
        <taxon>Fungi</taxon>
        <taxon>Dikarya</taxon>
        <taxon>Basidiomycota</taxon>
        <taxon>Agaricomycotina</taxon>
        <taxon>Agaricomycetes</taxon>
        <taxon>Agaricomycetidae</taxon>
        <taxon>Agaricales</taxon>
        <taxon>Agaricineae</taxon>
        <taxon>Strophariaceae</taxon>
        <taxon>Agrocybe</taxon>
    </lineage>
</organism>
<evidence type="ECO:0008006" key="3">
    <source>
        <dbReference type="Google" id="ProtNLM"/>
    </source>
</evidence>
<dbReference type="AlphaFoldDB" id="A0A8H4R0Z8"/>
<keyword evidence="2" id="KW-1185">Reference proteome</keyword>
<comment type="caution">
    <text evidence="1">The sequence shown here is derived from an EMBL/GenBank/DDBJ whole genome shotgun (WGS) entry which is preliminary data.</text>
</comment>
<name>A0A8H4R0Z8_9AGAR</name>
<sequence>MALDIPTVSSDSIPPVQRDEDFFIENITFKVEDTLFCVPKMGFLDPECFFAGMFDLPGPGPNGEQVQGAADDCPIILEGESKAHFKAFLKVLYQPLYCSLPKPGKSYDFKSTRAMDIHSYDEWVGVLHLSTKWYFANIRQIAIEKISRLIMPDSLNSLTMPEACNMVALARKYNVRGWLLEGYRALVDIHTPHIVAELVETMGLDDALKLLQIRDTVLFGRAKQNRGWVSPLSTSDPDMLILEAFASEFATMEVECGTPERTVPVNVF</sequence>
<evidence type="ECO:0000313" key="2">
    <source>
        <dbReference type="Proteomes" id="UP000521872"/>
    </source>
</evidence>